<dbReference type="PhylomeDB" id="A7SJQ7"/>
<evidence type="ECO:0000256" key="1">
    <source>
        <dbReference type="SAM" id="MobiDB-lite"/>
    </source>
</evidence>
<keyword evidence="3" id="KW-1185">Reference proteome</keyword>
<dbReference type="AlphaFoldDB" id="A7SJQ7"/>
<dbReference type="KEGG" id="nve:5507480"/>
<dbReference type="PANTHER" id="PTHR14890">
    <property type="entry name" value="FANCONI ANEMIA CORE COMPLEX-ASSOCIATED PROTEIN 100"/>
    <property type="match status" value="1"/>
</dbReference>
<dbReference type="EMBL" id="DS469680">
    <property type="protein sequence ID" value="EDO36043.1"/>
    <property type="molecule type" value="Genomic_DNA"/>
</dbReference>
<feature type="region of interest" description="Disordered" evidence="1">
    <location>
        <begin position="308"/>
        <end position="330"/>
    </location>
</feature>
<dbReference type="GO" id="GO:0005654">
    <property type="term" value="C:nucleoplasm"/>
    <property type="evidence" value="ECO:0000318"/>
    <property type="project" value="GO_Central"/>
</dbReference>
<organism evidence="2 3">
    <name type="scientific">Nematostella vectensis</name>
    <name type="common">Starlet sea anemone</name>
    <dbReference type="NCBI Taxonomy" id="45351"/>
    <lineage>
        <taxon>Eukaryota</taxon>
        <taxon>Metazoa</taxon>
        <taxon>Cnidaria</taxon>
        <taxon>Anthozoa</taxon>
        <taxon>Hexacorallia</taxon>
        <taxon>Actiniaria</taxon>
        <taxon>Edwardsiidae</taxon>
        <taxon>Nematostella</taxon>
    </lineage>
</organism>
<name>A7SJQ7_NEMVE</name>
<evidence type="ECO:0000313" key="3">
    <source>
        <dbReference type="Proteomes" id="UP000001593"/>
    </source>
</evidence>
<dbReference type="InParanoid" id="A7SJQ7"/>
<accession>A7SJQ7</accession>
<protein>
    <submittedName>
        <fullName evidence="2">Uncharacterized protein</fullName>
    </submittedName>
</protein>
<dbReference type="Pfam" id="PF15146">
    <property type="entry name" value="FANCAA"/>
    <property type="match status" value="1"/>
</dbReference>
<evidence type="ECO:0000313" key="2">
    <source>
        <dbReference type="EMBL" id="EDO36043.1"/>
    </source>
</evidence>
<dbReference type="OMA" id="NIHCTIA"/>
<dbReference type="Proteomes" id="UP000001593">
    <property type="component" value="Unassembled WGS sequence"/>
</dbReference>
<sequence length="681" mass="75181">MADEEELSMKCLHLFAPPRLSCKPKIKEFPLRKDKTGLLLTTGNEVLYFIEKGKIVNTYCFPSRITSFELGIHSSNIQVVVVTEEGKIWSLGVARHKAKRPKEIDIHEGTSNQGIFSDLLASSPPVKNNGGISTSIPVTMISQSQAVIYEPHALRAIQIEDKLVICGGHGTEYFYSVYTALENGHDSQCYQTQPLRRQTFYDSTCVNNLMGNDKLLSLAVLGMKTGDTRKADPCYVLEKGLFTQLFGRDAILTNANVLLVGLPSGQVMYQNIHCTIAKAPALLFHLEQAVVSIHCACLPTSLQGLRDGNKESYHHGNKESTSDHRSTSDKLQPEEFNAIVMVGSCGKLVICHRVGPGGSGNDFQEYNLPGPVVCTWLYANILVHSTGQDMFVTKLGLTQPEGPHKFVESLCPVHLPIPWISTLCCVPSIHGSLWCYCLTNKGKLLEFNPPDLESTHNIRVSPVVVGERLKKVLTAIEKTVIDVNRKKEEITKSESILKELNTAATLACELHNPGRRSPITWSVTLALNSANCGRLPQVFLHCKITNNSCLTLTSNWSLLVTIKESALWPNVGQNTTHSTPLGDFKARSSRELQLPFDSGIAPVSMVTIEASMHFNVKQVLLESSISRTVGGNDRSVLILLGVNRFTPEDFARLCKPREVVNNMTAVQELQQTLKELSRVVK</sequence>
<dbReference type="HOGENOM" id="CLU_404028_0_0_1"/>
<dbReference type="GO" id="GO:0036297">
    <property type="term" value="P:interstrand cross-link repair"/>
    <property type="evidence" value="ECO:0007669"/>
    <property type="project" value="InterPro"/>
</dbReference>
<dbReference type="OrthoDB" id="6495021at2759"/>
<gene>
    <name evidence="2" type="ORF">NEMVEDRAFT_v1g245728</name>
</gene>
<proteinExistence type="predicted"/>
<dbReference type="STRING" id="45351.A7SJQ7"/>
<reference evidence="2 3" key="1">
    <citation type="journal article" date="2007" name="Science">
        <title>Sea anemone genome reveals ancestral eumetazoan gene repertoire and genomic organization.</title>
        <authorList>
            <person name="Putnam N.H."/>
            <person name="Srivastava M."/>
            <person name="Hellsten U."/>
            <person name="Dirks B."/>
            <person name="Chapman J."/>
            <person name="Salamov A."/>
            <person name="Terry A."/>
            <person name="Shapiro H."/>
            <person name="Lindquist E."/>
            <person name="Kapitonov V.V."/>
            <person name="Jurka J."/>
            <person name="Genikhovich G."/>
            <person name="Grigoriev I.V."/>
            <person name="Lucas S.M."/>
            <person name="Steele R.E."/>
            <person name="Finnerty J.R."/>
            <person name="Technau U."/>
            <person name="Martindale M.Q."/>
            <person name="Rokhsar D.S."/>
        </authorList>
    </citation>
    <scope>NUCLEOTIDE SEQUENCE [LARGE SCALE GENOMIC DNA]</scope>
    <source>
        <strain evidence="3">CH2 X CH6</strain>
    </source>
</reference>
<dbReference type="eggNOG" id="ENOG502QTI0">
    <property type="taxonomic scope" value="Eukaryota"/>
</dbReference>
<dbReference type="GO" id="GO:0043240">
    <property type="term" value="C:Fanconi anaemia nuclear complex"/>
    <property type="evidence" value="ECO:0007669"/>
    <property type="project" value="InterPro"/>
</dbReference>
<dbReference type="InterPro" id="IPR029251">
    <property type="entry name" value="Faap100"/>
</dbReference>
<dbReference type="PANTHER" id="PTHR14890:SF1">
    <property type="entry name" value="FANCONI ANEMIA CORE COMPLEX-ASSOCIATED PROTEIN 100"/>
    <property type="match status" value="1"/>
</dbReference>